<dbReference type="InterPro" id="IPR009060">
    <property type="entry name" value="UBA-like_sf"/>
</dbReference>
<keyword evidence="4" id="KW-1185">Reference proteome</keyword>
<dbReference type="InterPro" id="IPR015228">
    <property type="entry name" value="SWA2_UBA"/>
</dbReference>
<dbReference type="PANTHER" id="PTHR23172">
    <property type="entry name" value="AUXILIN/CYCLIN G-ASSOCIATED KINASE-RELATED"/>
    <property type="match status" value="1"/>
</dbReference>
<dbReference type="SUPFAM" id="SSF46565">
    <property type="entry name" value="Chaperone J-domain"/>
    <property type="match status" value="1"/>
</dbReference>
<dbReference type="GO" id="GO:0031982">
    <property type="term" value="C:vesicle"/>
    <property type="evidence" value="ECO:0007669"/>
    <property type="project" value="TreeGrafter"/>
</dbReference>
<dbReference type="SUPFAM" id="SSF46934">
    <property type="entry name" value="UBA-like"/>
    <property type="match status" value="1"/>
</dbReference>
<evidence type="ECO:0000256" key="1">
    <source>
        <dbReference type="SAM" id="MobiDB-lite"/>
    </source>
</evidence>
<feature type="region of interest" description="Disordered" evidence="1">
    <location>
        <begin position="254"/>
        <end position="295"/>
    </location>
</feature>
<dbReference type="GO" id="GO:0072318">
    <property type="term" value="P:clathrin coat disassembly"/>
    <property type="evidence" value="ECO:0007669"/>
    <property type="project" value="TreeGrafter"/>
</dbReference>
<sequence>MSDPFADLISNFKGSKVVKSKQSKNVSLNDLMLKGTSSATCTSSPSPKSCSPPDDILQVKQKSVFGNLSSAQTNNTVASDVFDDFFGDSKVASSQSVHTNEASLIDIDDPATFSRSPIQNEPSFQDDKRDFELAQMLSLGLSIDIAKSYYDKGKNYEQVLEEVQNDGSSESIEDIDSRNDVPTALSDGSDFMSMASGFIKRGRTFVEDSIQKTMTKIDSSHASSNQRKSGLSSAVAGALSTPLASGCSASMKPHWGGHSVKASPGREGPVEPSSAFARKETAESPKTDNHNTLLDLSDDEFSSPVNYTSASAHISQLELSGYEEFNFKGKNHFQVGDYFTACDAFMKSLNTLPASHPLRFIALSNIIATESKMGEITNALQHIETACGMMDNTDLDSVIQYSNPPKTYREIWSKIILKKAEIMEGSDEYEKALDAYKLLISMGIVNNKVLVGKTRCQKAITPKKSKPPSQKPSRALETGAERTRTIPKESPVTRQKFKENESQGERERFQLHDKVEARIHKWINGKETDLRQLLVGLPAVLTWVNWNPVSGSELVLPKKVKVTYLKAIAKTHPDKIPSCTSMENKMLAENIFATLTKAWEVFKVENDLN</sequence>
<feature type="domain" description="SWA2-like ubiquitin-associated" evidence="2">
    <location>
        <begin position="126"/>
        <end position="164"/>
    </location>
</feature>
<dbReference type="GO" id="GO:0030276">
    <property type="term" value="F:clathrin binding"/>
    <property type="evidence" value="ECO:0007669"/>
    <property type="project" value="TreeGrafter"/>
</dbReference>
<gene>
    <name evidence="3" type="ORF">AW171_hschr31590</name>
</gene>
<feature type="compositionally biased region" description="Basic and acidic residues" evidence="1">
    <location>
        <begin position="496"/>
        <end position="507"/>
    </location>
</feature>
<proteinExistence type="predicted"/>
<dbReference type="STRING" id="45286.A0A120K1T9"/>
<evidence type="ECO:0000313" key="3">
    <source>
        <dbReference type="EMBL" id="AMD19739.1"/>
    </source>
</evidence>
<protein>
    <submittedName>
        <fullName evidence="3">HCL412Cp</fullName>
    </submittedName>
</protein>
<dbReference type="GeneID" id="28722954"/>
<dbReference type="SUPFAM" id="SSF48452">
    <property type="entry name" value="TPR-like"/>
    <property type="match status" value="1"/>
</dbReference>
<reference evidence="3 4" key="1">
    <citation type="submission" date="2016-01" db="EMBL/GenBank/DDBJ databases">
        <title>Genome sequence of the yeast Holleya sinecauda.</title>
        <authorList>
            <person name="Dietrich F.S."/>
        </authorList>
    </citation>
    <scope>NUCLEOTIDE SEQUENCE [LARGE SCALE GENOMIC DNA]</scope>
    <source>
        <strain evidence="3 4">ATCC 58844</strain>
    </source>
</reference>
<dbReference type="Gene3D" id="1.10.287.110">
    <property type="entry name" value="DnaJ domain"/>
    <property type="match status" value="1"/>
</dbReference>
<organism evidence="3 4">
    <name type="scientific">Eremothecium sinecaudum</name>
    <dbReference type="NCBI Taxonomy" id="45286"/>
    <lineage>
        <taxon>Eukaryota</taxon>
        <taxon>Fungi</taxon>
        <taxon>Dikarya</taxon>
        <taxon>Ascomycota</taxon>
        <taxon>Saccharomycotina</taxon>
        <taxon>Saccharomycetes</taxon>
        <taxon>Saccharomycetales</taxon>
        <taxon>Saccharomycetaceae</taxon>
        <taxon>Eremothecium</taxon>
    </lineage>
</organism>
<dbReference type="OrthoDB" id="1717591at2759"/>
<dbReference type="Pfam" id="PF09145">
    <property type="entry name" value="Ubiq-assoc"/>
    <property type="match status" value="1"/>
</dbReference>
<evidence type="ECO:0000313" key="4">
    <source>
        <dbReference type="Proteomes" id="UP000243052"/>
    </source>
</evidence>
<dbReference type="EMBL" id="CP014243">
    <property type="protein sequence ID" value="AMD19739.1"/>
    <property type="molecule type" value="Genomic_DNA"/>
</dbReference>
<name>A0A120K1T9_9SACH</name>
<dbReference type="PANTHER" id="PTHR23172:SF19">
    <property type="entry name" value="J DOMAIN-CONTAINING PROTEIN"/>
    <property type="match status" value="1"/>
</dbReference>
<accession>A0A120K1T9</accession>
<dbReference type="InterPro" id="IPR011990">
    <property type="entry name" value="TPR-like_helical_dom_sf"/>
</dbReference>
<dbReference type="Gene3D" id="1.10.8.10">
    <property type="entry name" value="DNA helicase RuvA subunit, C-terminal domain"/>
    <property type="match status" value="1"/>
</dbReference>
<dbReference type="RefSeq" id="XP_017986735.1">
    <property type="nucleotide sequence ID" value="XM_018131377.1"/>
</dbReference>
<dbReference type="InterPro" id="IPR036869">
    <property type="entry name" value="J_dom_sf"/>
</dbReference>
<dbReference type="AlphaFoldDB" id="A0A120K1T9"/>
<dbReference type="GO" id="GO:0005737">
    <property type="term" value="C:cytoplasm"/>
    <property type="evidence" value="ECO:0007669"/>
    <property type="project" value="TreeGrafter"/>
</dbReference>
<feature type="region of interest" description="Disordered" evidence="1">
    <location>
        <begin position="164"/>
        <end position="187"/>
    </location>
</feature>
<dbReference type="Gene3D" id="1.25.40.10">
    <property type="entry name" value="Tetratricopeptide repeat domain"/>
    <property type="match status" value="1"/>
</dbReference>
<feature type="region of interest" description="Disordered" evidence="1">
    <location>
        <begin position="458"/>
        <end position="507"/>
    </location>
</feature>
<feature type="compositionally biased region" description="Basic and acidic residues" evidence="1">
    <location>
        <begin position="277"/>
        <end position="289"/>
    </location>
</feature>
<dbReference type="Proteomes" id="UP000243052">
    <property type="component" value="Chromosome iii"/>
</dbReference>
<dbReference type="GO" id="GO:0072583">
    <property type="term" value="P:clathrin-dependent endocytosis"/>
    <property type="evidence" value="ECO:0007669"/>
    <property type="project" value="TreeGrafter"/>
</dbReference>
<evidence type="ECO:0000259" key="2">
    <source>
        <dbReference type="Pfam" id="PF09145"/>
    </source>
</evidence>